<protein>
    <submittedName>
        <fullName evidence="2">Uncharacterized protein</fullName>
    </submittedName>
</protein>
<dbReference type="RefSeq" id="WP_270082455.1">
    <property type="nucleotide sequence ID" value="NZ_CP115300.1"/>
</dbReference>
<dbReference type="EMBL" id="CP115300">
    <property type="protein sequence ID" value="WBO64807.1"/>
    <property type="molecule type" value="Genomic_DNA"/>
</dbReference>
<evidence type="ECO:0000313" key="3">
    <source>
        <dbReference type="Proteomes" id="UP001212326"/>
    </source>
</evidence>
<organism evidence="2 3">
    <name type="scientific">Streptomyces camelliae</name>
    <dbReference type="NCBI Taxonomy" id="3004093"/>
    <lineage>
        <taxon>Bacteria</taxon>
        <taxon>Bacillati</taxon>
        <taxon>Actinomycetota</taxon>
        <taxon>Actinomycetes</taxon>
        <taxon>Kitasatosporales</taxon>
        <taxon>Streptomycetaceae</taxon>
        <taxon>Streptomyces</taxon>
    </lineage>
</organism>
<dbReference type="Proteomes" id="UP001212326">
    <property type="component" value="Chromosome"/>
</dbReference>
<proteinExistence type="predicted"/>
<keyword evidence="1" id="KW-0472">Membrane</keyword>
<name>A0ABY7P314_9ACTN</name>
<keyword evidence="1" id="KW-1133">Transmembrane helix</keyword>
<gene>
    <name evidence="2" type="ORF">O1G22_19195</name>
</gene>
<keyword evidence="3" id="KW-1185">Reference proteome</keyword>
<sequence length="177" mass="19318">MSIFSKRRTVRLSQHRTADSPFGPIRISYDRWPAVIALVQGPGVPPVTVRPGREHGWIKVDGQVIPTRRGSDSRWALRRRTRTRTAVVGERTYELRPTGLCRARVLRDGMPIAEAHGTLGAYGPLRSIPGIDARLTWSHGLGRYDVAIGQAMVVAFGAGAPGALATIASFWLDIIGS</sequence>
<accession>A0ABY7P314</accession>
<keyword evidence="1" id="KW-0812">Transmembrane</keyword>
<evidence type="ECO:0000256" key="1">
    <source>
        <dbReference type="SAM" id="Phobius"/>
    </source>
</evidence>
<feature type="transmembrane region" description="Helical" evidence="1">
    <location>
        <begin position="151"/>
        <end position="172"/>
    </location>
</feature>
<reference evidence="2 3" key="1">
    <citation type="submission" date="2022-12" db="EMBL/GenBank/DDBJ databases">
        <authorList>
            <person name="Mo P."/>
        </authorList>
    </citation>
    <scope>NUCLEOTIDE SEQUENCE [LARGE SCALE GENOMIC DNA]</scope>
    <source>
        <strain evidence="2 3">HUAS 2-6</strain>
    </source>
</reference>
<evidence type="ECO:0000313" key="2">
    <source>
        <dbReference type="EMBL" id="WBO64807.1"/>
    </source>
</evidence>